<evidence type="ECO:0000313" key="2">
    <source>
        <dbReference type="Proteomes" id="UP001283361"/>
    </source>
</evidence>
<dbReference type="Proteomes" id="UP001283361">
    <property type="component" value="Unassembled WGS sequence"/>
</dbReference>
<comment type="caution">
    <text evidence="1">The sequence shown here is derived from an EMBL/GenBank/DDBJ whole genome shotgun (WGS) entry which is preliminary data.</text>
</comment>
<proteinExistence type="predicted"/>
<gene>
    <name evidence="1" type="ORF">RRG08_037572</name>
</gene>
<dbReference type="AlphaFoldDB" id="A0AAE1B491"/>
<name>A0AAE1B491_9GAST</name>
<keyword evidence="2" id="KW-1185">Reference proteome</keyword>
<organism evidence="1 2">
    <name type="scientific">Elysia crispata</name>
    <name type="common">lettuce slug</name>
    <dbReference type="NCBI Taxonomy" id="231223"/>
    <lineage>
        <taxon>Eukaryota</taxon>
        <taxon>Metazoa</taxon>
        <taxon>Spiralia</taxon>
        <taxon>Lophotrochozoa</taxon>
        <taxon>Mollusca</taxon>
        <taxon>Gastropoda</taxon>
        <taxon>Heterobranchia</taxon>
        <taxon>Euthyneura</taxon>
        <taxon>Panpulmonata</taxon>
        <taxon>Sacoglossa</taxon>
        <taxon>Placobranchoidea</taxon>
        <taxon>Plakobranchidae</taxon>
        <taxon>Elysia</taxon>
    </lineage>
</organism>
<dbReference type="EMBL" id="JAWDGP010000584">
    <property type="protein sequence ID" value="KAK3799340.1"/>
    <property type="molecule type" value="Genomic_DNA"/>
</dbReference>
<sequence>MKSTSKGIVYHVGLGCGPIRFSAFRFSNATFANNTGSPLFPPKPHFPQQLQLRFPHLEICRLKKDKSRLMMKECLHSLVGILASFLMLSGKTNGGLLCDTLAICSQELGGVMRFYHYLREFPSSEAAWNSSWKSRCNMRWAHFRCIESSGCTKTDIKVTAQLIKKKAEFMCSPDGEKYFLRLYRDGPSTCLGNSIARMMRDKHHGECKKKHLSGIRGIAVKGERCQKLIAARKCDADFVAEICTEIHRWAIDRDWQAVTEVYYSDCTDSMSQGLSNLTKAEVSWTKERKKQPGQFTFSLS</sequence>
<protein>
    <submittedName>
        <fullName evidence="1">Uncharacterized protein</fullName>
    </submittedName>
</protein>
<reference evidence="1" key="1">
    <citation type="journal article" date="2023" name="G3 (Bethesda)">
        <title>A reference genome for the long-term kleptoplast-retaining sea slug Elysia crispata morphotype clarki.</title>
        <authorList>
            <person name="Eastman K.E."/>
            <person name="Pendleton A.L."/>
            <person name="Shaikh M.A."/>
            <person name="Suttiyut T."/>
            <person name="Ogas R."/>
            <person name="Tomko P."/>
            <person name="Gavelis G."/>
            <person name="Widhalm J.R."/>
            <person name="Wisecaver J.H."/>
        </authorList>
    </citation>
    <scope>NUCLEOTIDE SEQUENCE</scope>
    <source>
        <strain evidence="1">ECLA1</strain>
    </source>
</reference>
<evidence type="ECO:0000313" key="1">
    <source>
        <dbReference type="EMBL" id="KAK3799340.1"/>
    </source>
</evidence>
<accession>A0AAE1B491</accession>